<dbReference type="Proteomes" id="UP000029533">
    <property type="component" value="Unassembled WGS sequence"/>
</dbReference>
<keyword evidence="1" id="KW-0812">Transmembrane</keyword>
<sequence>MKPCESLIHKAFLFFCQQIESKNSGDGRYFVRHEDYVERLLSHILNDAKRVLKGHQSLGLREKYYLFCAFFMLLFHFIITDIPSFVNFVYLCLRLNNHLFISGCLALYNNIRMIKF</sequence>
<reference evidence="2 3" key="1">
    <citation type="submission" date="2014-07" db="EMBL/GenBank/DDBJ databases">
        <authorList>
            <person name="McCorrison J."/>
            <person name="Sanka R."/>
            <person name="Torralba M."/>
            <person name="Gillis M."/>
            <person name="Haft D.H."/>
            <person name="Methe B."/>
            <person name="Sutton G."/>
            <person name="Nelson K.E."/>
        </authorList>
    </citation>
    <scope>NUCLEOTIDE SEQUENCE [LARGE SCALE GENOMIC DNA]</scope>
    <source>
        <strain evidence="2 3">DNF00424</strain>
    </source>
</reference>
<protein>
    <submittedName>
        <fullName evidence="2">Uncharacterized protein</fullName>
    </submittedName>
</protein>
<comment type="caution">
    <text evidence="2">The sequence shown here is derived from an EMBL/GenBank/DDBJ whole genome shotgun (WGS) entry which is preliminary data.</text>
</comment>
<evidence type="ECO:0000313" key="3">
    <source>
        <dbReference type="Proteomes" id="UP000029533"/>
    </source>
</evidence>
<dbReference type="AlphaFoldDB" id="A0AAW3FGI0"/>
<dbReference type="EMBL" id="JRNJ01000058">
    <property type="protein sequence ID" value="KGF26890.1"/>
    <property type="molecule type" value="Genomic_DNA"/>
</dbReference>
<organism evidence="2 3">
    <name type="scientific">Prevotella histicola JCM 15637 = DNF00424</name>
    <dbReference type="NCBI Taxonomy" id="1236504"/>
    <lineage>
        <taxon>Bacteria</taxon>
        <taxon>Pseudomonadati</taxon>
        <taxon>Bacteroidota</taxon>
        <taxon>Bacteroidia</taxon>
        <taxon>Bacteroidales</taxon>
        <taxon>Prevotellaceae</taxon>
        <taxon>Prevotella</taxon>
    </lineage>
</organism>
<proteinExistence type="predicted"/>
<evidence type="ECO:0000256" key="1">
    <source>
        <dbReference type="SAM" id="Phobius"/>
    </source>
</evidence>
<evidence type="ECO:0000313" key="2">
    <source>
        <dbReference type="EMBL" id="KGF26890.1"/>
    </source>
</evidence>
<feature type="transmembrane region" description="Helical" evidence="1">
    <location>
        <begin position="64"/>
        <end position="82"/>
    </location>
</feature>
<accession>A0AAW3FGI0</accession>
<keyword evidence="1" id="KW-1133">Transmembrane helix</keyword>
<name>A0AAW3FGI0_9BACT</name>
<gene>
    <name evidence="2" type="ORF">HMPREF2132_07230</name>
</gene>
<keyword evidence="1" id="KW-0472">Membrane</keyword>